<protein>
    <submittedName>
        <fullName evidence="1">Uncharacterized protein</fullName>
    </submittedName>
</protein>
<organism evidence="1 2">
    <name type="scientific">Trichostrongylus colubriformis</name>
    <name type="common">Black scour worm</name>
    <dbReference type="NCBI Taxonomy" id="6319"/>
    <lineage>
        <taxon>Eukaryota</taxon>
        <taxon>Metazoa</taxon>
        <taxon>Ecdysozoa</taxon>
        <taxon>Nematoda</taxon>
        <taxon>Chromadorea</taxon>
        <taxon>Rhabditida</taxon>
        <taxon>Rhabditina</taxon>
        <taxon>Rhabditomorpha</taxon>
        <taxon>Strongyloidea</taxon>
        <taxon>Trichostrongylidae</taxon>
        <taxon>Trichostrongylus</taxon>
    </lineage>
</organism>
<reference evidence="1 2" key="1">
    <citation type="submission" date="2019-10" db="EMBL/GenBank/DDBJ databases">
        <title>Assembly and Annotation for the nematode Trichostrongylus colubriformis.</title>
        <authorList>
            <person name="Martin J."/>
        </authorList>
    </citation>
    <scope>NUCLEOTIDE SEQUENCE [LARGE SCALE GENOMIC DNA]</scope>
    <source>
        <strain evidence="1">G859</strain>
        <tissue evidence="1">Whole worm</tissue>
    </source>
</reference>
<dbReference type="Proteomes" id="UP001331761">
    <property type="component" value="Unassembled WGS sequence"/>
</dbReference>
<evidence type="ECO:0000313" key="2">
    <source>
        <dbReference type="Proteomes" id="UP001331761"/>
    </source>
</evidence>
<name>A0AAN8IB01_TRICO</name>
<feature type="non-terminal residue" evidence="1">
    <location>
        <position position="109"/>
    </location>
</feature>
<proteinExistence type="predicted"/>
<evidence type="ECO:0000313" key="1">
    <source>
        <dbReference type="EMBL" id="KAK5965911.1"/>
    </source>
</evidence>
<accession>A0AAN8IB01</accession>
<sequence>MIIFFAIATVLIIHYRKKKAKAQKGPQLAKKPRKMEAAELGATKFTHAGALVLDPNLEGPVKHALTSQEPTVETLPTIQFDPKLNEIVDIGSDIEVLKEDKLDSAEDDK</sequence>
<comment type="caution">
    <text evidence="1">The sequence shown here is derived from an EMBL/GenBank/DDBJ whole genome shotgun (WGS) entry which is preliminary data.</text>
</comment>
<dbReference type="EMBL" id="WIXE01024094">
    <property type="protein sequence ID" value="KAK5965911.1"/>
    <property type="molecule type" value="Genomic_DNA"/>
</dbReference>
<gene>
    <name evidence="1" type="ORF">GCK32_016626</name>
</gene>
<dbReference type="AlphaFoldDB" id="A0AAN8IB01"/>
<keyword evidence="2" id="KW-1185">Reference proteome</keyword>